<feature type="domain" description="AIG1-type G" evidence="5">
    <location>
        <begin position="37"/>
        <end position="240"/>
    </location>
</feature>
<comment type="similarity">
    <text evidence="1">Belongs to the TRAFAC class TrmE-Era-EngA-EngB-Septin-like GTPase superfamily. AIG1/Toc34/Toc159-like paraseptin GTPase family. IAN subfamily.</text>
</comment>
<organism evidence="6 7">
    <name type="scientific">Conger conger</name>
    <name type="common">Conger eel</name>
    <name type="synonym">Muraena conger</name>
    <dbReference type="NCBI Taxonomy" id="82655"/>
    <lineage>
        <taxon>Eukaryota</taxon>
        <taxon>Metazoa</taxon>
        <taxon>Chordata</taxon>
        <taxon>Craniata</taxon>
        <taxon>Vertebrata</taxon>
        <taxon>Euteleostomi</taxon>
        <taxon>Actinopterygii</taxon>
        <taxon>Neopterygii</taxon>
        <taxon>Teleostei</taxon>
        <taxon>Anguilliformes</taxon>
        <taxon>Congridae</taxon>
        <taxon>Conger</taxon>
    </lineage>
</organism>
<dbReference type="InterPro" id="IPR006703">
    <property type="entry name" value="G_AIG1"/>
</dbReference>
<evidence type="ECO:0000256" key="2">
    <source>
        <dbReference type="ARBA" id="ARBA00022741"/>
    </source>
</evidence>
<evidence type="ECO:0000256" key="3">
    <source>
        <dbReference type="ARBA" id="ARBA00023134"/>
    </source>
</evidence>
<keyword evidence="4" id="KW-1133">Transmembrane helix</keyword>
<comment type="caution">
    <text evidence="6">The sequence shown here is derived from an EMBL/GenBank/DDBJ whole genome shotgun (WGS) entry which is preliminary data.</text>
</comment>
<reference evidence="6" key="1">
    <citation type="journal article" date="2023" name="Science">
        <title>Genome structures resolve the early diversification of teleost fishes.</title>
        <authorList>
            <person name="Parey E."/>
            <person name="Louis A."/>
            <person name="Montfort J."/>
            <person name="Bouchez O."/>
            <person name="Roques C."/>
            <person name="Iampietro C."/>
            <person name="Lluch J."/>
            <person name="Castinel A."/>
            <person name="Donnadieu C."/>
            <person name="Desvignes T."/>
            <person name="Floi Bucao C."/>
            <person name="Jouanno E."/>
            <person name="Wen M."/>
            <person name="Mejri S."/>
            <person name="Dirks R."/>
            <person name="Jansen H."/>
            <person name="Henkel C."/>
            <person name="Chen W.J."/>
            <person name="Zahm M."/>
            <person name="Cabau C."/>
            <person name="Klopp C."/>
            <person name="Thompson A.W."/>
            <person name="Robinson-Rechavi M."/>
            <person name="Braasch I."/>
            <person name="Lecointre G."/>
            <person name="Bobe J."/>
            <person name="Postlethwait J.H."/>
            <person name="Berthelot C."/>
            <person name="Roest Crollius H."/>
            <person name="Guiguen Y."/>
        </authorList>
    </citation>
    <scope>NUCLEOTIDE SEQUENCE</scope>
    <source>
        <strain evidence="6">Concon-B</strain>
    </source>
</reference>
<dbReference type="AlphaFoldDB" id="A0A9Q1DC72"/>
<keyword evidence="7" id="KW-1185">Reference proteome</keyword>
<evidence type="ECO:0000313" key="6">
    <source>
        <dbReference type="EMBL" id="KAJ8265723.1"/>
    </source>
</evidence>
<dbReference type="PROSITE" id="PS51720">
    <property type="entry name" value="G_AIG1"/>
    <property type="match status" value="1"/>
</dbReference>
<dbReference type="Pfam" id="PF04548">
    <property type="entry name" value="AIG1"/>
    <property type="match status" value="1"/>
</dbReference>
<keyword evidence="4" id="KW-0472">Membrane</keyword>
<gene>
    <name evidence="6" type="ORF">COCON_G00148220</name>
</gene>
<dbReference type="SUPFAM" id="SSF52540">
    <property type="entry name" value="P-loop containing nucleoside triphosphate hydrolases"/>
    <property type="match status" value="1"/>
</dbReference>
<evidence type="ECO:0000256" key="1">
    <source>
        <dbReference type="ARBA" id="ARBA00008535"/>
    </source>
</evidence>
<dbReference type="OrthoDB" id="5985928at2759"/>
<dbReference type="PANTHER" id="PTHR10903">
    <property type="entry name" value="GTPASE, IMAP FAMILY MEMBER-RELATED"/>
    <property type="match status" value="1"/>
</dbReference>
<dbReference type="InterPro" id="IPR045058">
    <property type="entry name" value="GIMA/IAN/Toc"/>
</dbReference>
<dbReference type="InterPro" id="IPR027417">
    <property type="entry name" value="P-loop_NTPase"/>
</dbReference>
<evidence type="ECO:0000256" key="4">
    <source>
        <dbReference type="SAM" id="Phobius"/>
    </source>
</evidence>
<dbReference type="PANTHER" id="PTHR10903:SF186">
    <property type="entry name" value="GTPASE IMAP FAMILY MEMBER 4-LIKE-RELATED"/>
    <property type="match status" value="1"/>
</dbReference>
<feature type="transmembrane region" description="Helical" evidence="4">
    <location>
        <begin position="305"/>
        <end position="336"/>
    </location>
</feature>
<protein>
    <recommendedName>
        <fullName evidence="5">AIG1-type G domain-containing protein</fullName>
    </recommendedName>
</protein>
<accession>A0A9Q1DC72</accession>
<evidence type="ECO:0000313" key="7">
    <source>
        <dbReference type="Proteomes" id="UP001152803"/>
    </source>
</evidence>
<keyword evidence="2" id="KW-0547">Nucleotide-binding</keyword>
<dbReference type="FunFam" id="3.40.50.300:FF:000366">
    <property type="entry name" value="GTPase, IMAP family member 2"/>
    <property type="match status" value="1"/>
</dbReference>
<keyword evidence="4" id="KW-0812">Transmembrane</keyword>
<keyword evidence="3" id="KW-0342">GTP-binding</keyword>
<evidence type="ECO:0000259" key="5">
    <source>
        <dbReference type="PROSITE" id="PS51720"/>
    </source>
</evidence>
<dbReference type="Gene3D" id="3.40.50.300">
    <property type="entry name" value="P-loop containing nucleotide triphosphate hydrolases"/>
    <property type="match status" value="1"/>
</dbReference>
<name>A0A9Q1DC72_CONCO</name>
<proteinExistence type="inferred from homology"/>
<dbReference type="EMBL" id="JAFJMO010000010">
    <property type="protein sequence ID" value="KAJ8265723.1"/>
    <property type="molecule type" value="Genomic_DNA"/>
</dbReference>
<dbReference type="Proteomes" id="UP001152803">
    <property type="component" value="Unassembled WGS sequence"/>
</dbReference>
<dbReference type="GO" id="GO:0005525">
    <property type="term" value="F:GTP binding"/>
    <property type="evidence" value="ECO:0007669"/>
    <property type="project" value="UniProtKB-KW"/>
</dbReference>
<sequence>MRRRRADPEFEIDDFRHWQREFSQQLVDSPSPSPQREPVRRIVLIGKTEHGKSATGNTILGCTRREDWKFESSSGSTSKTQKCEKHEAVRFGKRLVIIDTPGLFDTQSNCIETEIGRCVCLSQPGPHVFLLVMSMDRYTKEGQKSIENIERMFGEMAKRYTIVLFTKMDDLEFHGETLEGKLSRDKPFRDLVWKFGNKYHGLNNRRHDDEQVRNLVDKIEDVLNDNEGHFYTNDMYKTASIELHREIEKILREKLPDIIDREQRCRSAEEIDNLWCEEVKAAVEKATCIVATILRNKGFISICALLGAGAALCAAGPAVAAIAAGASVGAGVAFGYKKYYKK</sequence>